<protein>
    <submittedName>
        <fullName evidence="1">Uncharacterized protein</fullName>
    </submittedName>
</protein>
<dbReference type="InParanoid" id="A0A1Y2GYS3"/>
<evidence type="ECO:0000313" key="1">
    <source>
        <dbReference type="EMBL" id="ORZ27416.1"/>
    </source>
</evidence>
<dbReference type="RefSeq" id="XP_021885143.1">
    <property type="nucleotide sequence ID" value="XM_022028493.1"/>
</dbReference>
<organism evidence="1 2">
    <name type="scientific">Lobosporangium transversale</name>
    <dbReference type="NCBI Taxonomy" id="64571"/>
    <lineage>
        <taxon>Eukaryota</taxon>
        <taxon>Fungi</taxon>
        <taxon>Fungi incertae sedis</taxon>
        <taxon>Mucoromycota</taxon>
        <taxon>Mortierellomycotina</taxon>
        <taxon>Mortierellomycetes</taxon>
        <taxon>Mortierellales</taxon>
        <taxon>Mortierellaceae</taxon>
        <taxon>Lobosporangium</taxon>
    </lineage>
</organism>
<accession>A0A1Y2GYS3</accession>
<proteinExistence type="predicted"/>
<gene>
    <name evidence="1" type="ORF">BCR41DRAFT_392742</name>
</gene>
<sequence length="161" mass="18193">MKATTGDQTLCVESVTEKDQKVRNVEHSEVPMAEIFRMSNIMEHTVVLQQHTSIQGDSTEQIKTLLSMQTFEGSWLWEDELLSSLGLICDIVAQTMEVQDTKSLSGTLAATALTIKYFNIYLKADMDVWKLEVEKARAWIDRQVGQVRLAELLSQAEELIA</sequence>
<dbReference type="STRING" id="64571.A0A1Y2GYS3"/>
<dbReference type="Proteomes" id="UP000193648">
    <property type="component" value="Unassembled WGS sequence"/>
</dbReference>
<comment type="caution">
    <text evidence="1">The sequence shown here is derived from an EMBL/GenBank/DDBJ whole genome shotgun (WGS) entry which is preliminary data.</text>
</comment>
<evidence type="ECO:0000313" key="2">
    <source>
        <dbReference type="Proteomes" id="UP000193648"/>
    </source>
</evidence>
<dbReference type="OrthoDB" id="2422818at2759"/>
<reference evidence="1 2" key="1">
    <citation type="submission" date="2016-07" db="EMBL/GenBank/DDBJ databases">
        <title>Pervasive Adenine N6-methylation of Active Genes in Fungi.</title>
        <authorList>
            <consortium name="DOE Joint Genome Institute"/>
            <person name="Mondo S.J."/>
            <person name="Dannebaum R.O."/>
            <person name="Kuo R.C."/>
            <person name="Labutti K."/>
            <person name="Haridas S."/>
            <person name="Kuo A."/>
            <person name="Salamov A."/>
            <person name="Ahrendt S.R."/>
            <person name="Lipzen A."/>
            <person name="Sullivan W."/>
            <person name="Andreopoulos W.B."/>
            <person name="Clum A."/>
            <person name="Lindquist E."/>
            <person name="Daum C."/>
            <person name="Ramamoorthy G.K."/>
            <person name="Gryganskyi A."/>
            <person name="Culley D."/>
            <person name="Magnuson J.K."/>
            <person name="James T.Y."/>
            <person name="O'Malley M.A."/>
            <person name="Stajich J.E."/>
            <person name="Spatafora J.W."/>
            <person name="Visel A."/>
            <person name="Grigoriev I.V."/>
        </authorList>
    </citation>
    <scope>NUCLEOTIDE SEQUENCE [LARGE SCALE GENOMIC DNA]</scope>
    <source>
        <strain evidence="1 2">NRRL 3116</strain>
    </source>
</reference>
<dbReference type="GeneID" id="33570336"/>
<name>A0A1Y2GYS3_9FUNG</name>
<dbReference type="AlphaFoldDB" id="A0A1Y2GYS3"/>
<dbReference type="EMBL" id="MCFF01000004">
    <property type="protein sequence ID" value="ORZ27416.1"/>
    <property type="molecule type" value="Genomic_DNA"/>
</dbReference>
<keyword evidence="2" id="KW-1185">Reference proteome</keyword>